<gene>
    <name evidence="3" type="ORF">HMEPL2_23350</name>
    <name evidence="2" type="ORF">HMSLTHF_32980</name>
    <name evidence="4" type="ORF">SAMN04490369_103524</name>
    <name evidence="5" type="ORF">SAMN05878438_3176</name>
</gene>
<keyword evidence="8" id="KW-1185">Reference proteome</keyword>
<dbReference type="InterPro" id="IPR006175">
    <property type="entry name" value="YjgF/YER057c/UK114"/>
</dbReference>
<dbReference type="InterPro" id="IPR006056">
    <property type="entry name" value="RidA"/>
</dbReference>
<evidence type="ECO:0000313" key="4">
    <source>
        <dbReference type="EMBL" id="SEN97474.1"/>
    </source>
</evidence>
<reference evidence="2 9" key="3">
    <citation type="submission" date="2020-02" db="EMBL/GenBank/DDBJ databases">
        <title>Complete Genome Sequence of Halomonas meridiana strain BAA-801, Isolated from Deep Sea Thermal Vent.</title>
        <authorList>
            <person name="Takahashi Y."/>
            <person name="Takahashi H."/>
            <person name="Galipon J."/>
            <person name="Arakawa K."/>
        </authorList>
    </citation>
    <scope>NUCLEOTIDE SEQUENCE [LARGE SCALE GENOMIC DNA]</scope>
    <source>
        <strain evidence="2 9">Slthf1</strain>
    </source>
</reference>
<dbReference type="STRING" id="77097.SAMN04490369_103524"/>
<dbReference type="Proteomes" id="UP000501053">
    <property type="component" value="Chromosome"/>
</dbReference>
<dbReference type="PATRIC" id="fig|29570.3.peg.649"/>
<evidence type="ECO:0000313" key="2">
    <source>
        <dbReference type="EMBL" id="BCA93523.1"/>
    </source>
</evidence>
<comment type="similarity">
    <text evidence="1">Belongs to the RutC family.</text>
</comment>
<reference evidence="4 7" key="1">
    <citation type="submission" date="2016-10" db="EMBL/GenBank/DDBJ databases">
        <authorList>
            <person name="de Groot N.N."/>
        </authorList>
    </citation>
    <scope>NUCLEOTIDE SEQUENCE [LARGE SCALE GENOMIC DNA]</scope>
    <source>
        <strain evidence="4 7">558</strain>
    </source>
</reference>
<dbReference type="EMBL" id="AP022869">
    <property type="protein sequence ID" value="BCB71984.1"/>
    <property type="molecule type" value="Genomic_DNA"/>
</dbReference>
<evidence type="ECO:0000313" key="8">
    <source>
        <dbReference type="Proteomes" id="UP000501053"/>
    </source>
</evidence>
<dbReference type="NCBIfam" id="TIGR00004">
    <property type="entry name" value="Rid family detoxifying hydrolase"/>
    <property type="match status" value="1"/>
</dbReference>
<accession>A0A0D7UXJ2</accession>
<dbReference type="FunFam" id="3.30.1330.40:FF:000001">
    <property type="entry name" value="L-PSP family endoribonuclease"/>
    <property type="match status" value="1"/>
</dbReference>
<dbReference type="InterPro" id="IPR035959">
    <property type="entry name" value="RutC-like_sf"/>
</dbReference>
<dbReference type="GO" id="GO:0019239">
    <property type="term" value="F:deaminase activity"/>
    <property type="evidence" value="ECO:0007669"/>
    <property type="project" value="TreeGrafter"/>
</dbReference>
<dbReference type="OrthoDB" id="9803101at2"/>
<sequence>MSNKAVINTEKAPAAIGPYSQAVKAGNTVYLSGQIPLNPETMEIVSDDFEAQARQVFTNLQAVCEEAAGSLGDIVKLNLYLVDLDNFAIVNKVMEEFFSTPFPARAAVGVKALPKGSQVEAEAVMVIGD</sequence>
<reference evidence="5 6" key="2">
    <citation type="submission" date="2016-11" db="EMBL/GenBank/DDBJ databases">
        <authorList>
            <person name="Jaros S."/>
            <person name="Januszkiewicz K."/>
            <person name="Wedrychowicz H."/>
        </authorList>
    </citation>
    <scope>NUCLEOTIDE SEQUENCE [LARGE SCALE GENOMIC DNA]</scope>
    <source>
        <strain evidence="5 6">ACAM 239</strain>
    </source>
</reference>
<dbReference type="Gene3D" id="3.30.1330.40">
    <property type="entry name" value="RutC-like"/>
    <property type="match status" value="1"/>
</dbReference>
<dbReference type="Proteomes" id="UP000185024">
    <property type="component" value="Unassembled WGS sequence"/>
</dbReference>
<evidence type="ECO:0000313" key="7">
    <source>
        <dbReference type="Proteomes" id="UP000199493"/>
    </source>
</evidence>
<dbReference type="EMBL" id="AP022821">
    <property type="protein sequence ID" value="BCA93523.1"/>
    <property type="molecule type" value="Genomic_DNA"/>
</dbReference>
<accession>A0A1H8KX50</accession>
<evidence type="ECO:0000313" key="5">
    <source>
        <dbReference type="EMBL" id="SIN74986.1"/>
    </source>
</evidence>
<dbReference type="Pfam" id="PF01042">
    <property type="entry name" value="Ribonuc_L-PSP"/>
    <property type="match status" value="1"/>
</dbReference>
<dbReference type="Proteomes" id="UP000503197">
    <property type="component" value="Chromosome"/>
</dbReference>
<reference evidence="3 8" key="4">
    <citation type="submission" date="2020-03" db="EMBL/GenBank/DDBJ databases">
        <title>Complete Genome Sequence of Halomonas meridiana strain Eplume2, isolated from hydrothermal-plume in the north east Pacific Ocean.</title>
        <authorList>
            <person name="Kurihara Y."/>
            <person name="Kawai S."/>
            <person name="Sakai A."/>
            <person name="Galipon J."/>
            <person name="Arakawa K."/>
        </authorList>
    </citation>
    <scope>NUCLEOTIDE SEQUENCE [LARGE SCALE GENOMIC DNA]</scope>
    <source>
        <strain evidence="3 8">Eplume2</strain>
    </source>
</reference>
<dbReference type="EMBL" id="FSQX01000001">
    <property type="protein sequence ID" value="SIN74986.1"/>
    <property type="molecule type" value="Genomic_DNA"/>
</dbReference>
<proteinExistence type="inferred from homology"/>
<dbReference type="Proteomes" id="UP000199493">
    <property type="component" value="Unassembled WGS sequence"/>
</dbReference>
<evidence type="ECO:0000256" key="1">
    <source>
        <dbReference type="ARBA" id="ARBA00010552"/>
    </source>
</evidence>
<evidence type="ECO:0000313" key="9">
    <source>
        <dbReference type="Proteomes" id="UP000503197"/>
    </source>
</evidence>
<protein>
    <submittedName>
        <fullName evidence="2">Reactive intermediate/imine deaminase</fullName>
    </submittedName>
</protein>
<dbReference type="EMBL" id="FODB01000035">
    <property type="protein sequence ID" value="SEN97474.1"/>
    <property type="molecule type" value="Genomic_DNA"/>
</dbReference>
<evidence type="ECO:0000313" key="6">
    <source>
        <dbReference type="Proteomes" id="UP000185024"/>
    </source>
</evidence>
<dbReference type="AlphaFoldDB" id="A0A0D7UXJ2"/>
<evidence type="ECO:0000313" key="3">
    <source>
        <dbReference type="EMBL" id="BCB71984.1"/>
    </source>
</evidence>
<dbReference type="CDD" id="cd00448">
    <property type="entry name" value="YjgF_YER057c_UK114_family"/>
    <property type="match status" value="1"/>
</dbReference>
<dbReference type="GO" id="GO:0005829">
    <property type="term" value="C:cytosol"/>
    <property type="evidence" value="ECO:0007669"/>
    <property type="project" value="TreeGrafter"/>
</dbReference>
<dbReference type="RefSeq" id="WP_044629297.1">
    <property type="nucleotide sequence ID" value="NZ_AP022821.1"/>
</dbReference>
<dbReference type="SUPFAM" id="SSF55298">
    <property type="entry name" value="YjgF-like"/>
    <property type="match status" value="1"/>
</dbReference>
<name>A0A0D7UXJ2_9GAMM</name>
<dbReference type="GeneID" id="97277856"/>
<dbReference type="PANTHER" id="PTHR11803:SF39">
    <property type="entry name" value="2-IMINOBUTANOATE_2-IMINOPROPANOATE DEAMINASE"/>
    <property type="match status" value="1"/>
</dbReference>
<organism evidence="2 9">
    <name type="scientific">Vreelandella aquamarina</name>
    <dbReference type="NCBI Taxonomy" id="77097"/>
    <lineage>
        <taxon>Bacteria</taxon>
        <taxon>Pseudomonadati</taxon>
        <taxon>Pseudomonadota</taxon>
        <taxon>Gammaproteobacteria</taxon>
        <taxon>Oceanospirillales</taxon>
        <taxon>Halomonadaceae</taxon>
        <taxon>Vreelandella</taxon>
    </lineage>
</organism>
<dbReference type="PANTHER" id="PTHR11803">
    <property type="entry name" value="2-IMINOBUTANOATE/2-IMINOPROPANOATE DEAMINASE RIDA"/>
    <property type="match status" value="1"/>
</dbReference>